<protein>
    <submittedName>
        <fullName evidence="1">Uncharacterized protein</fullName>
    </submittedName>
</protein>
<dbReference type="AlphaFoldDB" id="A0A0A9DPR0"/>
<organism evidence="1">
    <name type="scientific">Arundo donax</name>
    <name type="common">Giant reed</name>
    <name type="synonym">Donax arundinaceus</name>
    <dbReference type="NCBI Taxonomy" id="35708"/>
    <lineage>
        <taxon>Eukaryota</taxon>
        <taxon>Viridiplantae</taxon>
        <taxon>Streptophyta</taxon>
        <taxon>Embryophyta</taxon>
        <taxon>Tracheophyta</taxon>
        <taxon>Spermatophyta</taxon>
        <taxon>Magnoliopsida</taxon>
        <taxon>Liliopsida</taxon>
        <taxon>Poales</taxon>
        <taxon>Poaceae</taxon>
        <taxon>PACMAD clade</taxon>
        <taxon>Arundinoideae</taxon>
        <taxon>Arundineae</taxon>
        <taxon>Arundo</taxon>
    </lineage>
</organism>
<evidence type="ECO:0000313" key="1">
    <source>
        <dbReference type="EMBL" id="JAD89806.1"/>
    </source>
</evidence>
<sequence length="62" mass="6955">MQLSFFFKFTTVNDMYAAWGKGVSIMSIPPTHCCHTAMSTKTKLNFGSGRKLEGIYTWSLGE</sequence>
<reference evidence="1" key="1">
    <citation type="submission" date="2014-09" db="EMBL/GenBank/DDBJ databases">
        <authorList>
            <person name="Magalhaes I.L.F."/>
            <person name="Oliveira U."/>
            <person name="Santos F.R."/>
            <person name="Vidigal T.H.D.A."/>
            <person name="Brescovit A.D."/>
            <person name="Santos A.J."/>
        </authorList>
    </citation>
    <scope>NUCLEOTIDE SEQUENCE</scope>
    <source>
        <tissue evidence="1">Shoot tissue taken approximately 20 cm above the soil surface</tissue>
    </source>
</reference>
<proteinExistence type="predicted"/>
<name>A0A0A9DPR0_ARUDO</name>
<dbReference type="EMBL" id="GBRH01208089">
    <property type="protein sequence ID" value="JAD89806.1"/>
    <property type="molecule type" value="Transcribed_RNA"/>
</dbReference>
<accession>A0A0A9DPR0</accession>
<reference evidence="1" key="2">
    <citation type="journal article" date="2015" name="Data Brief">
        <title>Shoot transcriptome of the giant reed, Arundo donax.</title>
        <authorList>
            <person name="Barrero R.A."/>
            <person name="Guerrero F.D."/>
            <person name="Moolhuijzen P."/>
            <person name="Goolsby J.A."/>
            <person name="Tidwell J."/>
            <person name="Bellgard S.E."/>
            <person name="Bellgard M.I."/>
        </authorList>
    </citation>
    <scope>NUCLEOTIDE SEQUENCE</scope>
    <source>
        <tissue evidence="1">Shoot tissue taken approximately 20 cm above the soil surface</tissue>
    </source>
</reference>